<feature type="transmembrane region" description="Helical" evidence="1">
    <location>
        <begin position="62"/>
        <end position="81"/>
    </location>
</feature>
<protein>
    <submittedName>
        <fullName evidence="2">Uncharacterized protein</fullName>
    </submittedName>
</protein>
<keyword evidence="3" id="KW-1185">Reference proteome</keyword>
<evidence type="ECO:0000313" key="3">
    <source>
        <dbReference type="Proteomes" id="UP001596002"/>
    </source>
</evidence>
<dbReference type="EMBL" id="JBHSHC010000119">
    <property type="protein sequence ID" value="MFC4769198.1"/>
    <property type="molecule type" value="Genomic_DNA"/>
</dbReference>
<comment type="caution">
    <text evidence="2">The sequence shown here is derived from an EMBL/GenBank/DDBJ whole genome shotgun (WGS) entry which is preliminary data.</text>
</comment>
<gene>
    <name evidence="2" type="ORF">ACFO8Q_17860</name>
</gene>
<feature type="transmembrane region" description="Helical" evidence="1">
    <location>
        <begin position="21"/>
        <end position="42"/>
    </location>
</feature>
<reference evidence="3" key="1">
    <citation type="journal article" date="2019" name="Int. J. Syst. Evol. Microbiol.">
        <title>The Global Catalogue of Microorganisms (GCM) 10K type strain sequencing project: providing services to taxonomists for standard genome sequencing and annotation.</title>
        <authorList>
            <consortium name="The Broad Institute Genomics Platform"/>
            <consortium name="The Broad Institute Genome Sequencing Center for Infectious Disease"/>
            <person name="Wu L."/>
            <person name="Ma J."/>
        </authorList>
    </citation>
    <scope>NUCLEOTIDE SEQUENCE [LARGE SCALE GENOMIC DNA]</scope>
    <source>
        <strain evidence="3">WYCCWR 12678</strain>
    </source>
</reference>
<evidence type="ECO:0000313" key="2">
    <source>
        <dbReference type="EMBL" id="MFC4769198.1"/>
    </source>
</evidence>
<keyword evidence="1" id="KW-0472">Membrane</keyword>
<evidence type="ECO:0000256" key="1">
    <source>
        <dbReference type="SAM" id="Phobius"/>
    </source>
</evidence>
<accession>A0ABV9Q5Q7</accession>
<keyword evidence="1" id="KW-1133">Transmembrane helix</keyword>
<name>A0ABV9Q5Q7_9BACL</name>
<sequence>MSKVEQHIRTGYEVPVETEKRAITPIEWIGLGLVAIVTLLLIAKPDLLGGVFTAMLNKVKPIVVDVFLMGTVGVAIILSVMTGRMLERMGFTDALMRLDGLAAQSSNKQELLKMNRKLQLPPWCSHNSLSPVLCLV</sequence>
<proteinExistence type="predicted"/>
<dbReference type="RefSeq" id="WP_380027440.1">
    <property type="nucleotide sequence ID" value="NZ_JBHSHC010000119.1"/>
</dbReference>
<dbReference type="Proteomes" id="UP001596002">
    <property type="component" value="Unassembled WGS sequence"/>
</dbReference>
<keyword evidence="1" id="KW-0812">Transmembrane</keyword>
<organism evidence="2 3">
    <name type="scientific">Effusibacillus consociatus</name>
    <dbReference type="NCBI Taxonomy" id="1117041"/>
    <lineage>
        <taxon>Bacteria</taxon>
        <taxon>Bacillati</taxon>
        <taxon>Bacillota</taxon>
        <taxon>Bacilli</taxon>
        <taxon>Bacillales</taxon>
        <taxon>Alicyclobacillaceae</taxon>
        <taxon>Effusibacillus</taxon>
    </lineage>
</organism>